<protein>
    <submittedName>
        <fullName evidence="1">Uncharacterized protein</fullName>
    </submittedName>
</protein>
<comment type="caution">
    <text evidence="1">The sequence shown here is derived from an EMBL/GenBank/DDBJ whole genome shotgun (WGS) entry which is preliminary data.</text>
</comment>
<name>A0ACB7RYJ4_HYAAI</name>
<evidence type="ECO:0000313" key="1">
    <source>
        <dbReference type="EMBL" id="KAH6927290.1"/>
    </source>
</evidence>
<sequence length="172" mass="18424">MAVPATLHNQGARTQSRGSRLCKRFLGTIVGLVIGSFFLVIIGMIASMDAFMPSNGIYRNVSHTNMGVLETLISLAVKNIADRYLDSGKPGKAPTAPAADHKDSSLPLIRNRSLAFHEELPGEMGAATPDVGNDTDLTTRTAEVPGVRLAAGQGAGKRNPSLKVARKFWRKR</sequence>
<dbReference type="Proteomes" id="UP000821845">
    <property type="component" value="Chromosome 6"/>
</dbReference>
<dbReference type="EMBL" id="CM023486">
    <property type="protein sequence ID" value="KAH6927290.1"/>
    <property type="molecule type" value="Genomic_DNA"/>
</dbReference>
<proteinExistence type="predicted"/>
<accession>A0ACB7RYJ4</accession>
<keyword evidence="2" id="KW-1185">Reference proteome</keyword>
<organism evidence="1 2">
    <name type="scientific">Hyalomma asiaticum</name>
    <name type="common">Tick</name>
    <dbReference type="NCBI Taxonomy" id="266040"/>
    <lineage>
        <taxon>Eukaryota</taxon>
        <taxon>Metazoa</taxon>
        <taxon>Ecdysozoa</taxon>
        <taxon>Arthropoda</taxon>
        <taxon>Chelicerata</taxon>
        <taxon>Arachnida</taxon>
        <taxon>Acari</taxon>
        <taxon>Parasitiformes</taxon>
        <taxon>Ixodida</taxon>
        <taxon>Ixodoidea</taxon>
        <taxon>Ixodidae</taxon>
        <taxon>Hyalomminae</taxon>
        <taxon>Hyalomma</taxon>
    </lineage>
</organism>
<evidence type="ECO:0000313" key="2">
    <source>
        <dbReference type="Proteomes" id="UP000821845"/>
    </source>
</evidence>
<gene>
    <name evidence="1" type="ORF">HPB50_001251</name>
</gene>
<reference evidence="1" key="1">
    <citation type="submission" date="2020-05" db="EMBL/GenBank/DDBJ databases">
        <title>Large-scale comparative analyses of tick genomes elucidate their genetic diversity and vector capacities.</title>
        <authorList>
            <person name="Jia N."/>
            <person name="Wang J."/>
            <person name="Shi W."/>
            <person name="Du L."/>
            <person name="Sun Y."/>
            <person name="Zhan W."/>
            <person name="Jiang J."/>
            <person name="Wang Q."/>
            <person name="Zhang B."/>
            <person name="Ji P."/>
            <person name="Sakyi L.B."/>
            <person name="Cui X."/>
            <person name="Yuan T."/>
            <person name="Jiang B."/>
            <person name="Yang W."/>
            <person name="Lam T.T.-Y."/>
            <person name="Chang Q."/>
            <person name="Ding S."/>
            <person name="Wang X."/>
            <person name="Zhu J."/>
            <person name="Ruan X."/>
            <person name="Zhao L."/>
            <person name="Wei J."/>
            <person name="Que T."/>
            <person name="Du C."/>
            <person name="Cheng J."/>
            <person name="Dai P."/>
            <person name="Han X."/>
            <person name="Huang E."/>
            <person name="Gao Y."/>
            <person name="Liu J."/>
            <person name="Shao H."/>
            <person name="Ye R."/>
            <person name="Li L."/>
            <person name="Wei W."/>
            <person name="Wang X."/>
            <person name="Wang C."/>
            <person name="Yang T."/>
            <person name="Huo Q."/>
            <person name="Li W."/>
            <person name="Guo W."/>
            <person name="Chen H."/>
            <person name="Zhou L."/>
            <person name="Ni X."/>
            <person name="Tian J."/>
            <person name="Zhou Y."/>
            <person name="Sheng Y."/>
            <person name="Liu T."/>
            <person name="Pan Y."/>
            <person name="Xia L."/>
            <person name="Li J."/>
            <person name="Zhao F."/>
            <person name="Cao W."/>
        </authorList>
    </citation>
    <scope>NUCLEOTIDE SEQUENCE</scope>
    <source>
        <strain evidence="1">Hyas-2018</strain>
    </source>
</reference>